<name>A0A1I1BZ50_9BACT</name>
<dbReference type="EMBL" id="FOKK01000017">
    <property type="protein sequence ID" value="SFB53603.1"/>
    <property type="molecule type" value="Genomic_DNA"/>
</dbReference>
<dbReference type="Proteomes" id="UP000198790">
    <property type="component" value="Unassembled WGS sequence"/>
</dbReference>
<protein>
    <submittedName>
        <fullName evidence="1">Uncharacterized protein</fullName>
    </submittedName>
</protein>
<sequence>MNMVFAHAFSATIPSVSSDPNVFNVKNYGDK</sequence>
<dbReference type="STRING" id="237018.SAMN04489723_11772"/>
<proteinExistence type="predicted"/>
<organism evidence="1 2">
    <name type="scientific">Algoriphagus aquimarinus</name>
    <dbReference type="NCBI Taxonomy" id="237018"/>
    <lineage>
        <taxon>Bacteria</taxon>
        <taxon>Pseudomonadati</taxon>
        <taxon>Bacteroidota</taxon>
        <taxon>Cytophagia</taxon>
        <taxon>Cytophagales</taxon>
        <taxon>Cyclobacteriaceae</taxon>
        <taxon>Algoriphagus</taxon>
    </lineage>
</organism>
<evidence type="ECO:0000313" key="1">
    <source>
        <dbReference type="EMBL" id="SFB53603.1"/>
    </source>
</evidence>
<reference evidence="1 2" key="1">
    <citation type="submission" date="2016-10" db="EMBL/GenBank/DDBJ databases">
        <authorList>
            <person name="de Groot N.N."/>
        </authorList>
    </citation>
    <scope>NUCLEOTIDE SEQUENCE [LARGE SCALE GENOMIC DNA]</scope>
    <source>
        <strain evidence="1 2">DSM 23399</strain>
    </source>
</reference>
<dbReference type="AlphaFoldDB" id="A0A1I1BZ50"/>
<evidence type="ECO:0000313" key="2">
    <source>
        <dbReference type="Proteomes" id="UP000198790"/>
    </source>
</evidence>
<accession>A0A1I1BZ50</accession>
<keyword evidence="2" id="KW-1185">Reference proteome</keyword>
<gene>
    <name evidence="1" type="ORF">SAMN04489723_11772</name>
</gene>